<gene>
    <name evidence="1" type="ORF">C7S20_02960</name>
</gene>
<dbReference type="EMBL" id="CP028136">
    <property type="protein sequence ID" value="AVR44299.1"/>
    <property type="molecule type" value="Genomic_DNA"/>
</dbReference>
<evidence type="ECO:0000313" key="1">
    <source>
        <dbReference type="EMBL" id="AVR44299.1"/>
    </source>
</evidence>
<organism evidence="1 2">
    <name type="scientific">Christiangramia fulva</name>
    <dbReference type="NCBI Taxonomy" id="2126553"/>
    <lineage>
        <taxon>Bacteria</taxon>
        <taxon>Pseudomonadati</taxon>
        <taxon>Bacteroidota</taxon>
        <taxon>Flavobacteriia</taxon>
        <taxon>Flavobacteriales</taxon>
        <taxon>Flavobacteriaceae</taxon>
        <taxon>Christiangramia</taxon>
    </lineage>
</organism>
<dbReference type="AlphaFoldDB" id="A0A2R3Z232"/>
<dbReference type="PROSITE" id="PS51257">
    <property type="entry name" value="PROKAR_LIPOPROTEIN"/>
    <property type="match status" value="1"/>
</dbReference>
<sequence length="166" mass="19226">MKNFKTFWLLSFLIPLLISCSKEEAIDQSIEGSYVGYLSAIDAQAISPVEAQADVQIVEDHLVEIHCYSESLDTIVRLNYYANNEDYMLCLSGDDFEHEYGHAMSHENMPSNMMGETEWRYHLENEHSEGDEHFGKFGMADHSFECLFEINHQDQSYELHFQGVKQ</sequence>
<accession>A0A2R3Z232</accession>
<reference evidence="2" key="1">
    <citation type="submission" date="2018-03" db="EMBL/GenBank/DDBJ databases">
        <title>Gramella fulva sp. nov., isolated from a dry surface of tidal flat.</title>
        <authorList>
            <person name="Hwang S.H."/>
            <person name="Hwang W.M."/>
            <person name="Kang K."/>
            <person name="Ahn T.-Y."/>
        </authorList>
    </citation>
    <scope>NUCLEOTIDE SEQUENCE [LARGE SCALE GENOMIC DNA]</scope>
    <source>
        <strain evidence="2">SH35</strain>
    </source>
</reference>
<evidence type="ECO:0000313" key="2">
    <source>
        <dbReference type="Proteomes" id="UP000241507"/>
    </source>
</evidence>
<proteinExistence type="predicted"/>
<dbReference type="OrthoDB" id="1122309at2"/>
<dbReference type="RefSeq" id="WP_107011077.1">
    <property type="nucleotide sequence ID" value="NZ_CP028136.1"/>
</dbReference>
<dbReference type="KEGG" id="grs:C7S20_02960"/>
<keyword evidence="2" id="KW-1185">Reference proteome</keyword>
<name>A0A2R3Z232_9FLAO</name>
<dbReference type="Proteomes" id="UP000241507">
    <property type="component" value="Chromosome"/>
</dbReference>
<protein>
    <submittedName>
        <fullName evidence="1">Uncharacterized protein</fullName>
    </submittedName>
</protein>